<reference evidence="2 3" key="1">
    <citation type="journal article" date="2011" name="Science">
        <title>The ecoresponsive genome of Daphnia pulex.</title>
        <authorList>
            <person name="Colbourne J.K."/>
            <person name="Pfrender M.E."/>
            <person name="Gilbert D."/>
            <person name="Thomas W.K."/>
            <person name="Tucker A."/>
            <person name="Oakley T.H."/>
            <person name="Tokishita S."/>
            <person name="Aerts A."/>
            <person name="Arnold G.J."/>
            <person name="Basu M.K."/>
            <person name="Bauer D.J."/>
            <person name="Caceres C.E."/>
            <person name="Carmel L."/>
            <person name="Casola C."/>
            <person name="Choi J.H."/>
            <person name="Detter J.C."/>
            <person name="Dong Q."/>
            <person name="Dusheyko S."/>
            <person name="Eads B.D."/>
            <person name="Frohlich T."/>
            <person name="Geiler-Samerotte K.A."/>
            <person name="Gerlach D."/>
            <person name="Hatcher P."/>
            <person name="Jogdeo S."/>
            <person name="Krijgsveld J."/>
            <person name="Kriventseva E.V."/>
            <person name="Kultz D."/>
            <person name="Laforsch C."/>
            <person name="Lindquist E."/>
            <person name="Lopez J."/>
            <person name="Manak J.R."/>
            <person name="Muller J."/>
            <person name="Pangilinan J."/>
            <person name="Patwardhan R.P."/>
            <person name="Pitluck S."/>
            <person name="Pritham E.J."/>
            <person name="Rechtsteiner A."/>
            <person name="Rho M."/>
            <person name="Rogozin I.B."/>
            <person name="Sakarya O."/>
            <person name="Salamov A."/>
            <person name="Schaack S."/>
            <person name="Shapiro H."/>
            <person name="Shiga Y."/>
            <person name="Skalitzky C."/>
            <person name="Smith Z."/>
            <person name="Souvorov A."/>
            <person name="Sung W."/>
            <person name="Tang Z."/>
            <person name="Tsuchiya D."/>
            <person name="Tu H."/>
            <person name="Vos H."/>
            <person name="Wang M."/>
            <person name="Wolf Y.I."/>
            <person name="Yamagata H."/>
            <person name="Yamada T."/>
            <person name="Ye Y."/>
            <person name="Shaw J.R."/>
            <person name="Andrews J."/>
            <person name="Crease T.J."/>
            <person name="Tang H."/>
            <person name="Lucas S.M."/>
            <person name="Robertson H.M."/>
            <person name="Bork P."/>
            <person name="Koonin E.V."/>
            <person name="Zdobnov E.M."/>
            <person name="Grigoriev I.V."/>
            <person name="Lynch M."/>
            <person name="Boore J.L."/>
        </authorList>
    </citation>
    <scope>NUCLEOTIDE SEQUENCE [LARGE SCALE GENOMIC DNA]</scope>
</reference>
<dbReference type="AlphaFoldDB" id="E9HR22"/>
<evidence type="ECO:0000313" key="2">
    <source>
        <dbReference type="EMBL" id="EFX65813.1"/>
    </source>
</evidence>
<organism evidence="2 3">
    <name type="scientific">Daphnia pulex</name>
    <name type="common">Water flea</name>
    <dbReference type="NCBI Taxonomy" id="6669"/>
    <lineage>
        <taxon>Eukaryota</taxon>
        <taxon>Metazoa</taxon>
        <taxon>Ecdysozoa</taxon>
        <taxon>Arthropoda</taxon>
        <taxon>Crustacea</taxon>
        <taxon>Branchiopoda</taxon>
        <taxon>Diplostraca</taxon>
        <taxon>Cladocera</taxon>
        <taxon>Anomopoda</taxon>
        <taxon>Daphniidae</taxon>
        <taxon>Daphnia</taxon>
    </lineage>
</organism>
<dbReference type="KEGG" id="dpx:DAPPUDRAFT_116951"/>
<keyword evidence="3" id="KW-1185">Reference proteome</keyword>
<feature type="region of interest" description="Disordered" evidence="1">
    <location>
        <begin position="493"/>
        <end position="522"/>
    </location>
</feature>
<evidence type="ECO:0000256" key="1">
    <source>
        <dbReference type="SAM" id="MobiDB-lite"/>
    </source>
</evidence>
<gene>
    <name evidence="2" type="ORF">DAPPUDRAFT_116951</name>
</gene>
<dbReference type="HOGENOM" id="CLU_522026_0_0_1"/>
<evidence type="ECO:0000313" key="3">
    <source>
        <dbReference type="Proteomes" id="UP000000305"/>
    </source>
</evidence>
<accession>E9HR22</accession>
<feature type="compositionally biased region" description="Low complexity" evidence="1">
    <location>
        <begin position="502"/>
        <end position="514"/>
    </location>
</feature>
<protein>
    <submittedName>
        <fullName evidence="2">Uncharacterized protein</fullName>
    </submittedName>
</protein>
<sequence>MELIIDMSRRKLLTKTSSRLNMTADQFLNVAFEKSNSKNLDDMLRKFCLSLNPNALNKPLPRPKSGFQVIKDEVVKTICINKEPHGVFCTNDGNFGSYANLDLIEQNCSPCLVTGTPFTSTRNKWSLLPLLSRVEDLIKDFYREIVRFMFEKFKKMFEIHVVEECGINGSLLALMSDCTSHVTNAGNRCPIPGSHIKDVFSYHYTDNDVVGLVVNPPGELNGKIANHKGVKKNFTMFSGDQLLETSEILMKDGQEGIPNVNGFLSGMTNVDLTSTNLTRRGHRRTSLNDISSYPSRVVLVSVILGSFSSDSLTSSHRSFSTSPSYYRTGESCNRNLHSSSRFKQHSARTEEEAAGARLRGEIPEWTGPILPPLHKNTRAGRIEEYRNPPRVPNTGQREVIHRRFLARIASYDPPPQRYFPTPAEIAEFHRLMQRADGDYHITTGQLFNGRKPQQQLNQGVEAVLGEEEGPVEGEKEGAVGVEETEEKQAIAGAVGGSHNLRTSTGSHPTSTSSGRATMARTK</sequence>
<proteinExistence type="predicted"/>
<dbReference type="EMBL" id="GL732730">
    <property type="protein sequence ID" value="EFX65813.1"/>
    <property type="molecule type" value="Genomic_DNA"/>
</dbReference>
<feature type="region of interest" description="Disordered" evidence="1">
    <location>
        <begin position="332"/>
        <end position="355"/>
    </location>
</feature>
<name>E9HR22_DAPPU</name>
<dbReference type="OrthoDB" id="6392466at2759"/>
<dbReference type="InParanoid" id="E9HR22"/>
<dbReference type="Proteomes" id="UP000000305">
    <property type="component" value="Unassembled WGS sequence"/>
</dbReference>